<evidence type="ECO:0000256" key="3">
    <source>
        <dbReference type="ARBA" id="ARBA00007588"/>
    </source>
</evidence>
<comment type="similarity">
    <text evidence="3">Belongs to the lysine N(6)-hydroxylase/L-ornithine N(5)-oxygenase family.</text>
</comment>
<dbReference type="PATRIC" id="fig|717774.3.peg.2830"/>
<evidence type="ECO:0000256" key="5">
    <source>
        <dbReference type="ARBA" id="ARBA00022827"/>
    </source>
</evidence>
<dbReference type="STRING" id="717774.Marme_2744"/>
<dbReference type="Pfam" id="PF13434">
    <property type="entry name" value="Lys_Orn_oxgnase"/>
    <property type="match status" value="1"/>
</dbReference>
<dbReference type="PANTHER" id="PTHR42802:SF1">
    <property type="entry name" value="L-ORNITHINE N(5)-MONOOXYGENASE"/>
    <property type="match status" value="1"/>
</dbReference>
<dbReference type="RefSeq" id="WP_013661875.1">
    <property type="nucleotide sequence ID" value="NC_015276.1"/>
</dbReference>
<keyword evidence="4" id="KW-0285">Flavoprotein</keyword>
<evidence type="ECO:0000256" key="7">
    <source>
        <dbReference type="ARBA" id="ARBA00023002"/>
    </source>
</evidence>
<evidence type="ECO:0000313" key="9">
    <source>
        <dbReference type="Proteomes" id="UP000001062"/>
    </source>
</evidence>
<evidence type="ECO:0000256" key="2">
    <source>
        <dbReference type="ARBA" id="ARBA00004924"/>
    </source>
</evidence>
<name>F2JYE1_MARM1</name>
<keyword evidence="9" id="KW-1185">Reference proteome</keyword>
<keyword evidence="8" id="KW-0503">Monooxygenase</keyword>
<proteinExistence type="inferred from homology"/>
<evidence type="ECO:0000256" key="4">
    <source>
        <dbReference type="ARBA" id="ARBA00022630"/>
    </source>
</evidence>
<sequence length="448" mass="50458">MDINNTITGIGLGPFNLGLAALLSKHSDIESVFLERNREFNWHKGLLLSGTTLQVPFFADLVTMADPCHKLSYLNYLHQQDRLYQFYYYESFLIPRVEYNHYCRWAVDQLENCHFGENVSHVSYDDESDLFTVHSELASGQTKTYSSRHLAVGVGTQPNIPQWLAQCDHPLARHASEFADLQETLMQCQKVTVVGSGQSAAECVLALFRSLTPEQVDQGASIRWITQSAGYHPMEYSKLGQECFTPAYMDYFQTLTRDKRREVASNQGLLYKGISCSTISDIFDLLYERSIGGRTPGLTLSPNCSVKSIKQIGLTNGLKIECEHTQLKQTYFLESDAVIAATGYKHHWPSWLEQLKGSVLETDANNDFIVNKDFSAQRCDSGRGKIFIQNPEIYQQGVGGPDLGIGAYRNAHIINQVLDKPYYRISKSTAFQNYGIPEDATLCDFSAL</sequence>
<dbReference type="Proteomes" id="UP000001062">
    <property type="component" value="Chromosome"/>
</dbReference>
<dbReference type="Gene3D" id="3.50.50.60">
    <property type="entry name" value="FAD/NAD(P)-binding domain"/>
    <property type="match status" value="1"/>
</dbReference>
<dbReference type="eggNOG" id="COG3486">
    <property type="taxonomic scope" value="Bacteria"/>
</dbReference>
<comment type="pathway">
    <text evidence="2">Siderophore biosynthesis.</text>
</comment>
<evidence type="ECO:0000256" key="1">
    <source>
        <dbReference type="ARBA" id="ARBA00001974"/>
    </source>
</evidence>
<dbReference type="InterPro" id="IPR031043">
    <property type="entry name" value="Histamin_N_OH"/>
</dbReference>
<dbReference type="InterPro" id="IPR036188">
    <property type="entry name" value="FAD/NAD-bd_sf"/>
</dbReference>
<dbReference type="NCBIfam" id="TIGR04439">
    <property type="entry name" value="histamin_N_OH"/>
    <property type="match status" value="1"/>
</dbReference>
<dbReference type="InterPro" id="IPR025700">
    <property type="entry name" value="Lys/Orn_oxygenase"/>
</dbReference>
<dbReference type="KEGG" id="mme:Marme_2744"/>
<keyword evidence="5" id="KW-0274">FAD</keyword>
<dbReference type="AlphaFoldDB" id="F2JYE1"/>
<evidence type="ECO:0000313" key="8">
    <source>
        <dbReference type="EMBL" id="ADZ91972.1"/>
    </source>
</evidence>
<evidence type="ECO:0000256" key="6">
    <source>
        <dbReference type="ARBA" id="ARBA00022857"/>
    </source>
</evidence>
<dbReference type="PANTHER" id="PTHR42802">
    <property type="entry name" value="MONOOXYGENASE"/>
    <property type="match status" value="1"/>
</dbReference>
<keyword evidence="6" id="KW-0521">NADP</keyword>
<protein>
    <submittedName>
        <fullName evidence="8">L-lysine 6-monooxygenase (NADPH)</fullName>
        <ecNumber evidence="8">1.14.13.59</ecNumber>
    </submittedName>
</protein>
<accession>F2JYE1</accession>
<dbReference type="EMBL" id="CP002583">
    <property type="protein sequence ID" value="ADZ91972.1"/>
    <property type="molecule type" value="Genomic_DNA"/>
</dbReference>
<organism evidence="8 9">
    <name type="scientific">Marinomonas mediterranea (strain ATCC 700492 / JCM 21426 / NBRC 103028 / MMB-1)</name>
    <dbReference type="NCBI Taxonomy" id="717774"/>
    <lineage>
        <taxon>Bacteria</taxon>
        <taxon>Pseudomonadati</taxon>
        <taxon>Pseudomonadota</taxon>
        <taxon>Gammaproteobacteria</taxon>
        <taxon>Oceanospirillales</taxon>
        <taxon>Oceanospirillaceae</taxon>
        <taxon>Marinomonas</taxon>
    </lineage>
</organism>
<dbReference type="SUPFAM" id="SSF51905">
    <property type="entry name" value="FAD/NAD(P)-binding domain"/>
    <property type="match status" value="1"/>
</dbReference>
<dbReference type="GO" id="GO:0047091">
    <property type="term" value="F:L-lysine 6-monooxygenase (NADPH) activity"/>
    <property type="evidence" value="ECO:0007669"/>
    <property type="project" value="UniProtKB-EC"/>
</dbReference>
<dbReference type="EC" id="1.14.13.59" evidence="8"/>
<comment type="cofactor">
    <cofactor evidence="1">
        <name>FAD</name>
        <dbReference type="ChEBI" id="CHEBI:57692"/>
    </cofactor>
</comment>
<dbReference type="HOGENOM" id="CLU_020931_0_0_6"/>
<reference evidence="8 9" key="1">
    <citation type="journal article" date="2012" name="Stand. Genomic Sci.">
        <title>Complete genome sequence of the melanogenic marine bacterium Marinomonas mediterranea type strain (MMB-1(T)).</title>
        <authorList>
            <person name="Lucas-Elio P."/>
            <person name="Goodwin L."/>
            <person name="Woyke T."/>
            <person name="Pitluck S."/>
            <person name="Nolan M."/>
            <person name="Kyrpides N.C."/>
            <person name="Detter J.C."/>
            <person name="Copeland A."/>
            <person name="Teshima H."/>
            <person name="Bruce D."/>
            <person name="Detter C."/>
            <person name="Tapia R."/>
            <person name="Han S."/>
            <person name="Land M.L."/>
            <person name="Ivanova N."/>
            <person name="Mikhailova N."/>
            <person name="Johnston A.W."/>
            <person name="Sanchez-Amat A."/>
        </authorList>
    </citation>
    <scope>NUCLEOTIDE SEQUENCE [LARGE SCALE GENOMIC DNA]</scope>
    <source>
        <strain evidence="9">ATCC 700492 / JCM 21426 / NBRC 103028 / MMB-1</strain>
    </source>
</reference>
<dbReference type="OrthoDB" id="7527071at2"/>
<keyword evidence="7 8" id="KW-0560">Oxidoreductase</keyword>
<gene>
    <name evidence="8" type="ordered locus">Marme_2744</name>
</gene>